<keyword evidence="1" id="KW-0472">Membrane</keyword>
<accession>A0A3N4INB2</accession>
<dbReference type="Proteomes" id="UP000275078">
    <property type="component" value="Unassembled WGS sequence"/>
</dbReference>
<protein>
    <submittedName>
        <fullName evidence="2">Uncharacterized protein</fullName>
    </submittedName>
</protein>
<organism evidence="2 3">
    <name type="scientific">Ascobolus immersus RN42</name>
    <dbReference type="NCBI Taxonomy" id="1160509"/>
    <lineage>
        <taxon>Eukaryota</taxon>
        <taxon>Fungi</taxon>
        <taxon>Dikarya</taxon>
        <taxon>Ascomycota</taxon>
        <taxon>Pezizomycotina</taxon>
        <taxon>Pezizomycetes</taxon>
        <taxon>Pezizales</taxon>
        <taxon>Ascobolaceae</taxon>
        <taxon>Ascobolus</taxon>
    </lineage>
</organism>
<dbReference type="AlphaFoldDB" id="A0A3N4INB2"/>
<dbReference type="EMBL" id="ML119648">
    <property type="protein sequence ID" value="RPA86907.1"/>
    <property type="molecule type" value="Genomic_DNA"/>
</dbReference>
<evidence type="ECO:0000313" key="3">
    <source>
        <dbReference type="Proteomes" id="UP000275078"/>
    </source>
</evidence>
<evidence type="ECO:0000313" key="2">
    <source>
        <dbReference type="EMBL" id="RPA86907.1"/>
    </source>
</evidence>
<sequence>MIQDSTFLFFFLSLFSSSCALFPHLQGFRSKYFILPFLCLLVSYFLTVLYYSFFLPFGRNSLLGLSIHTLLFLFTID</sequence>
<feature type="transmembrane region" description="Helical" evidence="1">
    <location>
        <begin position="32"/>
        <end position="51"/>
    </location>
</feature>
<keyword evidence="1" id="KW-0812">Transmembrane</keyword>
<feature type="transmembrane region" description="Helical" evidence="1">
    <location>
        <begin position="6"/>
        <end position="25"/>
    </location>
</feature>
<proteinExistence type="predicted"/>
<keyword evidence="1" id="KW-1133">Transmembrane helix</keyword>
<evidence type="ECO:0000256" key="1">
    <source>
        <dbReference type="SAM" id="Phobius"/>
    </source>
</evidence>
<feature type="transmembrane region" description="Helical" evidence="1">
    <location>
        <begin position="57"/>
        <end position="76"/>
    </location>
</feature>
<name>A0A3N4INB2_ASCIM</name>
<keyword evidence="3" id="KW-1185">Reference proteome</keyword>
<gene>
    <name evidence="2" type="ORF">BJ508DRAFT_121864</name>
</gene>
<reference evidence="2 3" key="1">
    <citation type="journal article" date="2018" name="Nat. Ecol. Evol.">
        <title>Pezizomycetes genomes reveal the molecular basis of ectomycorrhizal truffle lifestyle.</title>
        <authorList>
            <person name="Murat C."/>
            <person name="Payen T."/>
            <person name="Noel B."/>
            <person name="Kuo A."/>
            <person name="Morin E."/>
            <person name="Chen J."/>
            <person name="Kohler A."/>
            <person name="Krizsan K."/>
            <person name="Balestrini R."/>
            <person name="Da Silva C."/>
            <person name="Montanini B."/>
            <person name="Hainaut M."/>
            <person name="Levati E."/>
            <person name="Barry K.W."/>
            <person name="Belfiori B."/>
            <person name="Cichocki N."/>
            <person name="Clum A."/>
            <person name="Dockter R.B."/>
            <person name="Fauchery L."/>
            <person name="Guy J."/>
            <person name="Iotti M."/>
            <person name="Le Tacon F."/>
            <person name="Lindquist E.A."/>
            <person name="Lipzen A."/>
            <person name="Malagnac F."/>
            <person name="Mello A."/>
            <person name="Molinier V."/>
            <person name="Miyauchi S."/>
            <person name="Poulain J."/>
            <person name="Riccioni C."/>
            <person name="Rubini A."/>
            <person name="Sitrit Y."/>
            <person name="Splivallo R."/>
            <person name="Traeger S."/>
            <person name="Wang M."/>
            <person name="Zifcakova L."/>
            <person name="Wipf D."/>
            <person name="Zambonelli A."/>
            <person name="Paolocci F."/>
            <person name="Nowrousian M."/>
            <person name="Ottonello S."/>
            <person name="Baldrian P."/>
            <person name="Spatafora J.W."/>
            <person name="Henrissat B."/>
            <person name="Nagy L.G."/>
            <person name="Aury J.M."/>
            <person name="Wincker P."/>
            <person name="Grigoriev I.V."/>
            <person name="Bonfante P."/>
            <person name="Martin F.M."/>
        </authorList>
    </citation>
    <scope>NUCLEOTIDE SEQUENCE [LARGE SCALE GENOMIC DNA]</scope>
    <source>
        <strain evidence="2 3">RN42</strain>
    </source>
</reference>